<dbReference type="InterPro" id="IPR045072">
    <property type="entry name" value="MKRN-like"/>
</dbReference>
<keyword evidence="10" id="KW-1185">Reference proteome</keyword>
<dbReference type="InterPro" id="IPR017907">
    <property type="entry name" value="Znf_RING_CS"/>
</dbReference>
<feature type="region of interest" description="Disordered" evidence="6">
    <location>
        <begin position="511"/>
        <end position="581"/>
    </location>
</feature>
<feature type="zinc finger region" description="C3H1-type" evidence="5">
    <location>
        <begin position="240"/>
        <end position="274"/>
    </location>
</feature>
<sequence>MASSSPMPVATGRRAIPCRWWAKGPPTSAQSAQAHTVTPSAAATTSTSAATQIPTADNVTSATTTSLRAPGSSAIAIVRPPTPPPRPVTPEQPECAICLEKPSSAYGLLQNCSHPFCLVCIRGWRNPELLNADGSAGGGSSGGAAGPGASGSNLRPRRGRVFTQDELRAARAARRMGDHEPMQELEARIRQSIESRELRESGASKSCPLCRVRSHFIIPSSVFWPEGDQKTLILNNYREALSRKPCSYFQNSVEIGRDPACPFGDDCFYKHELAPGEGRYVFNLTSEDMRTVNRIRYEHRLWESLYSARAGSRRFSDDQTSDDEDDYFRDRWADPIGFDLYGGDSEEEEDADDDDDEEAEGTYEDGEAMAQEASDRRQGGVTASDLADRLTSLSFEFESAGLPSRMEMSLYDAALDAADRYQYANGDRHGSRAARRTRGSNTQPAGTARSGTSAPGSTSAPGNATTEESEHGMTMTQIEQSVRDAEQFFRETEARIRTLEQLHTARWDVNHPEATMPPASVPSNGATSGAAAARNGGRSSAAAPGSSAARSSRNAAPSTRANAARGQAANVPPPRDRFWTADGVEVDDPWDSDYDGQILFDAPPLGPLATILLNNRRTWSDEEGDEDDDAEVDFWGYHEDLGDDFVHPHGSGEDRNADWAQPTSTSGASDRTRNQRRNQTRRAKRRRREQEAGGNNGGPGPGGSSGPSAGPSRTRI</sequence>
<feature type="region of interest" description="Disordered" evidence="6">
    <location>
        <begin position="640"/>
        <end position="716"/>
    </location>
</feature>
<dbReference type="PROSITE" id="PS00518">
    <property type="entry name" value="ZF_RING_1"/>
    <property type="match status" value="1"/>
</dbReference>
<feature type="region of interest" description="Disordered" evidence="6">
    <location>
        <begin position="22"/>
        <end position="49"/>
    </location>
</feature>
<feature type="compositionally biased region" description="Low complexity" evidence="6">
    <location>
        <begin position="706"/>
        <end position="716"/>
    </location>
</feature>
<evidence type="ECO:0008006" key="11">
    <source>
        <dbReference type="Google" id="ProtNLM"/>
    </source>
</evidence>
<keyword evidence="4 5" id="KW-0862">Zinc</keyword>
<feature type="domain" description="C3H1-type" evidence="8">
    <location>
        <begin position="240"/>
        <end position="274"/>
    </location>
</feature>
<dbReference type="InterPro" id="IPR018957">
    <property type="entry name" value="Znf_C3HC4_RING-type"/>
</dbReference>
<dbReference type="GO" id="GO:0061630">
    <property type="term" value="F:ubiquitin protein ligase activity"/>
    <property type="evidence" value="ECO:0007669"/>
    <property type="project" value="InterPro"/>
</dbReference>
<dbReference type="InterPro" id="IPR001841">
    <property type="entry name" value="Znf_RING"/>
</dbReference>
<dbReference type="PROSITE" id="PS50103">
    <property type="entry name" value="ZF_C3H1"/>
    <property type="match status" value="1"/>
</dbReference>
<dbReference type="PANTHER" id="PTHR11224">
    <property type="entry name" value="MAKORIN-RELATED"/>
    <property type="match status" value="1"/>
</dbReference>
<feature type="region of interest" description="Disordered" evidence="6">
    <location>
        <begin position="339"/>
        <end position="382"/>
    </location>
</feature>
<feature type="compositionally biased region" description="Low complexity" evidence="6">
    <location>
        <begin position="34"/>
        <end position="49"/>
    </location>
</feature>
<dbReference type="InterPro" id="IPR000571">
    <property type="entry name" value="Znf_CCCH"/>
</dbReference>
<comment type="caution">
    <text evidence="9">The sequence shown here is derived from an EMBL/GenBank/DDBJ whole genome shotgun (WGS) entry which is preliminary data.</text>
</comment>
<dbReference type="InterPro" id="IPR013083">
    <property type="entry name" value="Znf_RING/FYVE/PHD"/>
</dbReference>
<evidence type="ECO:0000256" key="1">
    <source>
        <dbReference type="ARBA" id="ARBA00022679"/>
    </source>
</evidence>
<dbReference type="Proteomes" id="UP001176517">
    <property type="component" value="Unassembled WGS sequence"/>
</dbReference>
<dbReference type="Pfam" id="PF00097">
    <property type="entry name" value="zf-C3HC4"/>
    <property type="match status" value="1"/>
</dbReference>
<keyword evidence="1" id="KW-0808">Transferase</keyword>
<dbReference type="GO" id="GO:0008270">
    <property type="term" value="F:zinc ion binding"/>
    <property type="evidence" value="ECO:0007669"/>
    <property type="project" value="UniProtKB-KW"/>
</dbReference>
<feature type="compositionally biased region" description="Low complexity" evidence="6">
    <location>
        <begin position="523"/>
        <end position="566"/>
    </location>
</feature>
<name>A0AAN6GXW4_9BASI</name>
<feature type="compositionally biased region" description="Gly residues" evidence="6">
    <location>
        <begin position="694"/>
        <end position="705"/>
    </location>
</feature>
<feature type="compositionally biased region" description="Acidic residues" evidence="6">
    <location>
        <begin position="344"/>
        <end position="367"/>
    </location>
</feature>
<feature type="region of interest" description="Disordered" evidence="6">
    <location>
        <begin position="135"/>
        <end position="160"/>
    </location>
</feature>
<feature type="compositionally biased region" description="Basic residues" evidence="6">
    <location>
        <begin position="674"/>
        <end position="687"/>
    </location>
</feature>
<evidence type="ECO:0000259" key="7">
    <source>
        <dbReference type="PROSITE" id="PS50089"/>
    </source>
</evidence>
<feature type="compositionally biased region" description="Polar residues" evidence="6">
    <location>
        <begin position="439"/>
        <end position="466"/>
    </location>
</feature>
<evidence type="ECO:0000256" key="6">
    <source>
        <dbReference type="SAM" id="MobiDB-lite"/>
    </source>
</evidence>
<gene>
    <name evidence="9" type="ORF">OC846_000485</name>
</gene>
<feature type="compositionally biased region" description="Basic and acidic residues" evidence="6">
    <location>
        <begin position="640"/>
        <end position="657"/>
    </location>
</feature>
<evidence type="ECO:0000313" key="9">
    <source>
        <dbReference type="EMBL" id="KAK0557497.1"/>
    </source>
</evidence>
<keyword evidence="2 5" id="KW-0479">Metal-binding</keyword>
<accession>A0AAN6GXW4</accession>
<evidence type="ECO:0000256" key="5">
    <source>
        <dbReference type="PROSITE-ProRule" id="PRU00723"/>
    </source>
</evidence>
<dbReference type="AlphaFoldDB" id="A0AAN6GXW4"/>
<evidence type="ECO:0000256" key="3">
    <source>
        <dbReference type="ARBA" id="ARBA00022771"/>
    </source>
</evidence>
<evidence type="ECO:0000313" key="10">
    <source>
        <dbReference type="Proteomes" id="UP001176517"/>
    </source>
</evidence>
<feature type="compositionally biased region" description="Gly residues" evidence="6">
    <location>
        <begin position="135"/>
        <end position="149"/>
    </location>
</feature>
<dbReference type="PANTHER" id="PTHR11224:SF10">
    <property type="entry name" value="IP09428P-RELATED"/>
    <property type="match status" value="1"/>
</dbReference>
<dbReference type="Gene3D" id="3.30.40.10">
    <property type="entry name" value="Zinc/RING finger domain, C3HC4 (zinc finger)"/>
    <property type="match status" value="1"/>
</dbReference>
<evidence type="ECO:0000259" key="8">
    <source>
        <dbReference type="PROSITE" id="PS50103"/>
    </source>
</evidence>
<dbReference type="PROSITE" id="PS50089">
    <property type="entry name" value="ZF_RING_2"/>
    <property type="match status" value="1"/>
</dbReference>
<proteinExistence type="predicted"/>
<dbReference type="GO" id="GO:0000209">
    <property type="term" value="P:protein polyubiquitination"/>
    <property type="evidence" value="ECO:0007669"/>
    <property type="project" value="InterPro"/>
</dbReference>
<protein>
    <recommendedName>
        <fullName evidence="11">RING-type E3 ubiquitin transferase</fullName>
    </recommendedName>
</protein>
<reference evidence="9" key="1">
    <citation type="journal article" date="2023" name="PhytoFront">
        <title>Draft Genome Resources of Seven Strains of Tilletia horrida, Causal Agent of Kernel Smut of Rice.</title>
        <authorList>
            <person name="Khanal S."/>
            <person name="Antony Babu S."/>
            <person name="Zhou X.G."/>
        </authorList>
    </citation>
    <scope>NUCLEOTIDE SEQUENCE</scope>
    <source>
        <strain evidence="9">TX6</strain>
    </source>
</reference>
<organism evidence="9 10">
    <name type="scientific">Tilletia horrida</name>
    <dbReference type="NCBI Taxonomy" id="155126"/>
    <lineage>
        <taxon>Eukaryota</taxon>
        <taxon>Fungi</taxon>
        <taxon>Dikarya</taxon>
        <taxon>Basidiomycota</taxon>
        <taxon>Ustilaginomycotina</taxon>
        <taxon>Exobasidiomycetes</taxon>
        <taxon>Tilletiales</taxon>
        <taxon>Tilletiaceae</taxon>
        <taxon>Tilletia</taxon>
    </lineage>
</organism>
<dbReference type="SUPFAM" id="SSF57850">
    <property type="entry name" value="RING/U-box"/>
    <property type="match status" value="1"/>
</dbReference>
<evidence type="ECO:0000256" key="2">
    <source>
        <dbReference type="ARBA" id="ARBA00022723"/>
    </source>
</evidence>
<feature type="domain" description="RING-type" evidence="7">
    <location>
        <begin position="95"/>
        <end position="124"/>
    </location>
</feature>
<dbReference type="EMBL" id="JAPDMZ010000005">
    <property type="protein sequence ID" value="KAK0557497.1"/>
    <property type="molecule type" value="Genomic_DNA"/>
</dbReference>
<evidence type="ECO:0000256" key="4">
    <source>
        <dbReference type="ARBA" id="ARBA00022833"/>
    </source>
</evidence>
<dbReference type="SMART" id="SM00184">
    <property type="entry name" value="RING"/>
    <property type="match status" value="1"/>
</dbReference>
<feature type="region of interest" description="Disordered" evidence="6">
    <location>
        <begin position="426"/>
        <end position="475"/>
    </location>
</feature>
<keyword evidence="3 5" id="KW-0863">Zinc-finger</keyword>